<dbReference type="InterPro" id="IPR018171">
    <property type="entry name" value="Pept_tRNA_hydro_CS"/>
</dbReference>
<dbReference type="AlphaFoldDB" id="A0A6U8MQM9"/>
<dbReference type="PANTHER" id="PTHR17224:SF1">
    <property type="entry name" value="PEPTIDYL-TRNA HYDROLASE"/>
    <property type="match status" value="1"/>
</dbReference>
<dbReference type="PROSITE" id="PS01195">
    <property type="entry name" value="PEPT_TRNA_HYDROL_1"/>
    <property type="match status" value="1"/>
</dbReference>
<dbReference type="EMBL" id="HBGA01138753">
    <property type="protein sequence ID" value="CAD9039888.1"/>
    <property type="molecule type" value="Transcribed_RNA"/>
</dbReference>
<evidence type="ECO:0000256" key="3">
    <source>
        <dbReference type="ARBA" id="ARBA00022801"/>
    </source>
</evidence>
<evidence type="ECO:0000313" key="10">
    <source>
        <dbReference type="EMBL" id="CAD9039889.1"/>
    </source>
</evidence>
<dbReference type="CDD" id="cd00462">
    <property type="entry name" value="PTH"/>
    <property type="match status" value="1"/>
</dbReference>
<evidence type="ECO:0000313" key="9">
    <source>
        <dbReference type="EMBL" id="CAD9039888.1"/>
    </source>
</evidence>
<keyword evidence="3 6" id="KW-0378">Hydrolase</keyword>
<sequence>MSGRRLIVGLGNPGPRYAHTRHNLGRLMVEHLAGQWALEWDPQPQWQGQTAAVARPLSRGMARGHSPDPSPSAPPDLPLAPPPALAHTPAFTPVPSGASKRRPAASAAGEPPPKRRKQGPSLSPCGLPPRQPGPTVHLLLPGGPMNCCGASVAAACSDLQLRAEDVLVVCDDLDLPFGSVRFRRRGSCGGHNGLRSVEQHLGQQYHRLKLGLGRPPPETLVAEYVLQPFTSAEQAALQGGESLGVMERGAAIVASWLQGHYGR</sequence>
<dbReference type="SUPFAM" id="SSF53178">
    <property type="entry name" value="Peptidyl-tRNA hydrolase-like"/>
    <property type="match status" value="2"/>
</dbReference>
<dbReference type="InterPro" id="IPR036416">
    <property type="entry name" value="Pept_tRNA_hydro_sf"/>
</dbReference>
<dbReference type="InterPro" id="IPR001328">
    <property type="entry name" value="Pept_tRNA_hydro"/>
</dbReference>
<comment type="catalytic activity">
    <reaction evidence="6">
        <text>an N-acyl-L-alpha-aminoacyl-tRNA + H2O = an N-acyl-L-amino acid + a tRNA + H(+)</text>
        <dbReference type="Rhea" id="RHEA:54448"/>
        <dbReference type="Rhea" id="RHEA-COMP:10123"/>
        <dbReference type="Rhea" id="RHEA-COMP:13883"/>
        <dbReference type="ChEBI" id="CHEBI:15377"/>
        <dbReference type="ChEBI" id="CHEBI:15378"/>
        <dbReference type="ChEBI" id="CHEBI:59874"/>
        <dbReference type="ChEBI" id="CHEBI:78442"/>
        <dbReference type="ChEBI" id="CHEBI:138191"/>
        <dbReference type="EC" id="3.1.1.29"/>
    </reaction>
</comment>
<evidence type="ECO:0000256" key="2">
    <source>
        <dbReference type="ARBA" id="ARBA00022555"/>
    </source>
</evidence>
<evidence type="ECO:0000256" key="8">
    <source>
        <dbReference type="SAM" id="MobiDB-lite"/>
    </source>
</evidence>
<dbReference type="GO" id="GO:0000049">
    <property type="term" value="F:tRNA binding"/>
    <property type="evidence" value="ECO:0007669"/>
    <property type="project" value="UniProtKB-KW"/>
</dbReference>
<name>A0A6U8MQM9_9EUGL</name>
<keyword evidence="2" id="KW-0820">tRNA-binding</keyword>
<dbReference type="EC" id="3.1.1.29" evidence="1 6"/>
<evidence type="ECO:0000256" key="5">
    <source>
        <dbReference type="ARBA" id="ARBA00038063"/>
    </source>
</evidence>
<dbReference type="Pfam" id="PF01195">
    <property type="entry name" value="Pept_tRNA_hydro"/>
    <property type="match status" value="2"/>
</dbReference>
<dbReference type="Gene3D" id="3.40.50.1470">
    <property type="entry name" value="Peptidyl-tRNA hydrolase"/>
    <property type="match status" value="1"/>
</dbReference>
<feature type="compositionally biased region" description="Pro residues" evidence="8">
    <location>
        <begin position="68"/>
        <end position="84"/>
    </location>
</feature>
<gene>
    <name evidence="9" type="ORF">EGYM00392_LOCUS51054</name>
    <name evidence="10" type="ORF">EGYM00392_LOCUS51055</name>
</gene>
<reference evidence="9" key="1">
    <citation type="submission" date="2021-01" db="EMBL/GenBank/DDBJ databases">
        <authorList>
            <person name="Corre E."/>
            <person name="Pelletier E."/>
            <person name="Niang G."/>
            <person name="Scheremetjew M."/>
            <person name="Finn R."/>
            <person name="Kale V."/>
            <person name="Holt S."/>
            <person name="Cochrane G."/>
            <person name="Meng A."/>
            <person name="Brown T."/>
            <person name="Cohen L."/>
        </authorList>
    </citation>
    <scope>NUCLEOTIDE SEQUENCE</scope>
    <source>
        <strain evidence="9">NIES-381</strain>
    </source>
</reference>
<dbReference type="GO" id="GO:0004045">
    <property type="term" value="F:peptidyl-tRNA hydrolase activity"/>
    <property type="evidence" value="ECO:0007669"/>
    <property type="project" value="UniProtKB-EC"/>
</dbReference>
<feature type="region of interest" description="Disordered" evidence="8">
    <location>
        <begin position="47"/>
        <end position="130"/>
    </location>
</feature>
<protein>
    <recommendedName>
        <fullName evidence="1 6">Peptidyl-tRNA hydrolase</fullName>
        <ecNumber evidence="1 6">3.1.1.29</ecNumber>
    </recommendedName>
</protein>
<keyword evidence="4" id="KW-0694">RNA-binding</keyword>
<accession>A0A6U8MQM9</accession>
<organism evidence="9">
    <name type="scientific">Eutreptiella gymnastica</name>
    <dbReference type="NCBI Taxonomy" id="73025"/>
    <lineage>
        <taxon>Eukaryota</taxon>
        <taxon>Discoba</taxon>
        <taxon>Euglenozoa</taxon>
        <taxon>Euglenida</taxon>
        <taxon>Spirocuta</taxon>
        <taxon>Euglenophyceae</taxon>
        <taxon>Eutreptiales</taxon>
        <taxon>Eutreptiaceae</taxon>
        <taxon>Eutreptiella</taxon>
    </lineage>
</organism>
<evidence type="ECO:0000256" key="1">
    <source>
        <dbReference type="ARBA" id="ARBA00013260"/>
    </source>
</evidence>
<dbReference type="EMBL" id="HBGA01138754">
    <property type="protein sequence ID" value="CAD9039889.1"/>
    <property type="molecule type" value="Transcribed_RNA"/>
</dbReference>
<dbReference type="PANTHER" id="PTHR17224">
    <property type="entry name" value="PEPTIDYL-TRNA HYDROLASE"/>
    <property type="match status" value="1"/>
</dbReference>
<evidence type="ECO:0000256" key="7">
    <source>
        <dbReference type="RuleBase" id="RU004320"/>
    </source>
</evidence>
<comment type="similarity">
    <text evidence="5 7">Belongs to the PTH family.</text>
</comment>
<proteinExistence type="inferred from homology"/>
<evidence type="ECO:0000256" key="6">
    <source>
        <dbReference type="RuleBase" id="RU000673"/>
    </source>
</evidence>
<dbReference type="NCBIfam" id="TIGR00447">
    <property type="entry name" value="pth"/>
    <property type="match status" value="1"/>
</dbReference>
<evidence type="ECO:0000256" key="4">
    <source>
        <dbReference type="ARBA" id="ARBA00022884"/>
    </source>
</evidence>
<dbReference type="PROSITE" id="PS01196">
    <property type="entry name" value="PEPT_TRNA_HYDROL_2"/>
    <property type="match status" value="1"/>
</dbReference>